<dbReference type="Pfam" id="PF00535">
    <property type="entry name" value="Glycos_transf_2"/>
    <property type="match status" value="1"/>
</dbReference>
<dbReference type="Gene3D" id="3.90.550.10">
    <property type="entry name" value="Spore Coat Polysaccharide Biosynthesis Protein SpsA, Chain A"/>
    <property type="match status" value="1"/>
</dbReference>
<evidence type="ECO:0000313" key="2">
    <source>
        <dbReference type="EMBL" id="SON53908.1"/>
    </source>
</evidence>
<dbReference type="AlphaFoldDB" id="A0A2C9D167"/>
<accession>A0A2C9D167</accession>
<keyword evidence="3" id="KW-1185">Reference proteome</keyword>
<dbReference type="EMBL" id="LT960614">
    <property type="protein sequence ID" value="SON53908.1"/>
    <property type="molecule type" value="Genomic_DNA"/>
</dbReference>
<dbReference type="CDD" id="cd00761">
    <property type="entry name" value="Glyco_tranf_GTA_type"/>
    <property type="match status" value="1"/>
</dbReference>
<sequence length="375" mass="41665">MLTNKLVSVVIPIYNGEKFIKETIECALNQTHKNLEILVVDDGSTDSSRQICQNLSKEDPRVKVFQKENGGVASARNYGIERAKGEFIAFLDADDLWHPTKIEKQVAILEGHSPDWAAVYSLSRTIDANGTCISPDLRRIARGYIFASHLVLKYIGNGSSLLVRTFVAREVGGFDPSYAAAGIGGCEDFDFELRIAQKYKIDCLAEHLVGYRHYPGNMSSNHGKMARGLSAVVEKFIASSPFLDGYAIRRARGATQLYALDRFIAARNYRSALAALLVAVRNDPTATSLFFRSLLLRTYILVRRKFGVPSKADKKSAFLKKGVKYTELASYVYDPKAVPNTPLSRFEKLRQIDRQIESRIDTPFRPAGAAASIPT</sequence>
<dbReference type="Proteomes" id="UP000223606">
    <property type="component" value="Chromosome 1"/>
</dbReference>
<dbReference type="EC" id="2.4.-.-" evidence="2"/>
<evidence type="ECO:0000259" key="1">
    <source>
        <dbReference type="Pfam" id="PF00535"/>
    </source>
</evidence>
<dbReference type="PANTHER" id="PTHR22916">
    <property type="entry name" value="GLYCOSYLTRANSFERASE"/>
    <property type="match status" value="1"/>
</dbReference>
<protein>
    <submittedName>
        <fullName evidence="2">Putative glycosyltransferase EpsH</fullName>
        <ecNumber evidence="2">2.4.-.-</ecNumber>
    </submittedName>
</protein>
<dbReference type="PANTHER" id="PTHR22916:SF3">
    <property type="entry name" value="UDP-GLCNAC:BETAGAL BETA-1,3-N-ACETYLGLUCOSAMINYLTRANSFERASE-LIKE PROTEIN 1"/>
    <property type="match status" value="1"/>
</dbReference>
<keyword evidence="2" id="KW-0328">Glycosyltransferase</keyword>
<gene>
    <name evidence="2" type="primary">epsH_1</name>
    <name evidence="2" type="ORF">HDIA_0367</name>
</gene>
<dbReference type="InterPro" id="IPR001173">
    <property type="entry name" value="Glyco_trans_2-like"/>
</dbReference>
<dbReference type="GO" id="GO:0016758">
    <property type="term" value="F:hexosyltransferase activity"/>
    <property type="evidence" value="ECO:0007669"/>
    <property type="project" value="UniProtKB-ARBA"/>
</dbReference>
<proteinExistence type="predicted"/>
<dbReference type="KEGG" id="hdi:HDIA_0367"/>
<dbReference type="RefSeq" id="WP_099553825.1">
    <property type="nucleotide sequence ID" value="NZ_LT960614.1"/>
</dbReference>
<dbReference type="OrthoDB" id="8097803at2"/>
<dbReference type="InterPro" id="IPR029044">
    <property type="entry name" value="Nucleotide-diphossugar_trans"/>
</dbReference>
<evidence type="ECO:0000313" key="3">
    <source>
        <dbReference type="Proteomes" id="UP000223606"/>
    </source>
</evidence>
<reference evidence="3" key="1">
    <citation type="submission" date="2017-09" db="EMBL/GenBank/DDBJ databases">
        <title>Genome sequence of Nannocystis excedens DSM 71.</title>
        <authorList>
            <person name="Blom J."/>
        </authorList>
    </citation>
    <scope>NUCLEOTIDE SEQUENCE [LARGE SCALE GENOMIC DNA]</scope>
    <source>
        <strain evidence="3">type strain: E19</strain>
    </source>
</reference>
<keyword evidence="2" id="KW-0808">Transferase</keyword>
<feature type="domain" description="Glycosyltransferase 2-like" evidence="1">
    <location>
        <begin position="8"/>
        <end position="116"/>
    </location>
</feature>
<dbReference type="SUPFAM" id="SSF53448">
    <property type="entry name" value="Nucleotide-diphospho-sugar transferases"/>
    <property type="match status" value="1"/>
</dbReference>
<organism evidence="2 3">
    <name type="scientific">Hartmannibacter diazotrophicus</name>
    <dbReference type="NCBI Taxonomy" id="1482074"/>
    <lineage>
        <taxon>Bacteria</taxon>
        <taxon>Pseudomonadati</taxon>
        <taxon>Pseudomonadota</taxon>
        <taxon>Alphaproteobacteria</taxon>
        <taxon>Hyphomicrobiales</taxon>
        <taxon>Pleomorphomonadaceae</taxon>
        <taxon>Hartmannibacter</taxon>
    </lineage>
</organism>
<name>A0A2C9D167_9HYPH</name>